<dbReference type="GeneID" id="23861224"/>
<gene>
    <name evidence="2" type="ORF">TbgDal_V2380</name>
</gene>
<feature type="transmembrane region" description="Helical" evidence="1">
    <location>
        <begin position="88"/>
        <end position="110"/>
    </location>
</feature>
<accession>C9ZNX2</accession>
<organism evidence="2 3">
    <name type="scientific">Trypanosoma brucei gambiense (strain MHOM/CI/86/DAL972)</name>
    <dbReference type="NCBI Taxonomy" id="679716"/>
    <lineage>
        <taxon>Eukaryota</taxon>
        <taxon>Discoba</taxon>
        <taxon>Euglenozoa</taxon>
        <taxon>Kinetoplastea</taxon>
        <taxon>Metakinetoplastina</taxon>
        <taxon>Trypanosomatida</taxon>
        <taxon>Trypanosomatidae</taxon>
        <taxon>Trypanosoma</taxon>
    </lineage>
</organism>
<sequence length="140" mass="16243">MMIMIIVIAVMRGIIMRIICCNTMTHVRAGRAVVCFIADGRGEVRRQGNKNCVFVFVCLFVCFLFCFSFSVIVAVICWYVYYHYAEDTFLPIHFSSIFFFLFILCASSALSRVSYWGFPFCSFIIVLIPANLYRLLYCHE</sequence>
<feature type="transmembrane region" description="Helical" evidence="1">
    <location>
        <begin position="53"/>
        <end position="81"/>
    </location>
</feature>
<evidence type="ECO:0000256" key="1">
    <source>
        <dbReference type="SAM" id="Phobius"/>
    </source>
</evidence>
<keyword evidence="1" id="KW-0812">Transmembrane</keyword>
<dbReference type="Proteomes" id="UP000002316">
    <property type="component" value="Chromosome 5"/>
</dbReference>
<name>C9ZNX2_TRYB9</name>
<keyword evidence="1" id="KW-0472">Membrane</keyword>
<proteinExistence type="predicted"/>
<reference evidence="3" key="1">
    <citation type="journal article" date="2010" name="PLoS Negl. Trop. Dis.">
        <title>The genome sequence of Trypanosoma brucei gambiense, causative agent of chronic human african trypanosomiasis.</title>
        <authorList>
            <person name="Jackson A.P."/>
            <person name="Sanders M."/>
            <person name="Berry A."/>
            <person name="McQuillan J."/>
            <person name="Aslett M.A."/>
            <person name="Quail M.A."/>
            <person name="Chukualim B."/>
            <person name="Capewell P."/>
            <person name="MacLeod A."/>
            <person name="Melville S.E."/>
            <person name="Gibson W."/>
            <person name="Barry J.D."/>
            <person name="Berriman M."/>
            <person name="Hertz-Fowler C."/>
        </authorList>
    </citation>
    <scope>NUCLEOTIDE SEQUENCE [LARGE SCALE GENOMIC DNA]</scope>
    <source>
        <strain evidence="3">MHOM/CI/86/DAL972</strain>
    </source>
</reference>
<dbReference type="EMBL" id="FN554968">
    <property type="protein sequence ID" value="CBH11100.1"/>
    <property type="molecule type" value="Genomic_DNA"/>
</dbReference>
<evidence type="ECO:0000313" key="2">
    <source>
        <dbReference type="EMBL" id="CBH11100.1"/>
    </source>
</evidence>
<protein>
    <submittedName>
        <fullName evidence="2">Uncharacterized protein</fullName>
    </submittedName>
</protein>
<dbReference type="KEGG" id="tbg:TbgDal_V2380"/>
<keyword evidence="1" id="KW-1133">Transmembrane helix</keyword>
<dbReference type="RefSeq" id="XP_011773387.1">
    <property type="nucleotide sequence ID" value="XM_011775085.1"/>
</dbReference>
<evidence type="ECO:0000313" key="3">
    <source>
        <dbReference type="Proteomes" id="UP000002316"/>
    </source>
</evidence>
<dbReference type="AlphaFoldDB" id="C9ZNX2"/>
<feature type="transmembrane region" description="Helical" evidence="1">
    <location>
        <begin position="116"/>
        <end position="136"/>
    </location>
</feature>